<dbReference type="EMBL" id="MN739548">
    <property type="protein sequence ID" value="QHT12529.1"/>
    <property type="molecule type" value="Genomic_DNA"/>
</dbReference>
<proteinExistence type="predicted"/>
<feature type="region of interest" description="Disordered" evidence="1">
    <location>
        <begin position="191"/>
        <end position="215"/>
    </location>
</feature>
<name>A0A6C0D9A1_9ZZZZ</name>
<dbReference type="AlphaFoldDB" id="A0A6C0D9A1"/>
<protein>
    <submittedName>
        <fullName evidence="2">Uncharacterized protein</fullName>
    </submittedName>
</protein>
<evidence type="ECO:0000256" key="1">
    <source>
        <dbReference type="SAM" id="MobiDB-lite"/>
    </source>
</evidence>
<reference evidence="2" key="1">
    <citation type="journal article" date="2020" name="Nature">
        <title>Giant virus diversity and host interactions through global metagenomics.</title>
        <authorList>
            <person name="Schulz F."/>
            <person name="Roux S."/>
            <person name="Paez-Espino D."/>
            <person name="Jungbluth S."/>
            <person name="Walsh D.A."/>
            <person name="Denef V.J."/>
            <person name="McMahon K.D."/>
            <person name="Konstantinidis K.T."/>
            <person name="Eloe-Fadrosh E.A."/>
            <person name="Kyrpides N.C."/>
            <person name="Woyke T."/>
        </authorList>
    </citation>
    <scope>NUCLEOTIDE SEQUENCE</scope>
    <source>
        <strain evidence="2">GVMAG-M-3300023174-130</strain>
    </source>
</reference>
<organism evidence="2">
    <name type="scientific">viral metagenome</name>
    <dbReference type="NCBI Taxonomy" id="1070528"/>
    <lineage>
        <taxon>unclassified sequences</taxon>
        <taxon>metagenomes</taxon>
        <taxon>organismal metagenomes</taxon>
    </lineage>
</organism>
<sequence length="215" mass="25760">MEAPNFNVGTSRFIKVTDPEQLKDGQLYLRTGDNFAYQYISRYIERNPKPNNSYYFEDIYERRIRMSEDEPYNPWEKTLEIPTYQRNKSDWQYVDFGPNKNNFRVNVYFLGPYGQMINENTSPDKVSEIIKARAPVDLLAVPGITPQKQRGYYPSWHPARLFVSRPQPELKQRPGLPQSVIDEEIKKFVAGKRRSKKRYSRRRKNTKRRKYKYKK</sequence>
<accession>A0A6C0D9A1</accession>
<evidence type="ECO:0000313" key="2">
    <source>
        <dbReference type="EMBL" id="QHT12529.1"/>
    </source>
</evidence>